<feature type="transmembrane region" description="Helical" evidence="5">
    <location>
        <begin position="111"/>
        <end position="131"/>
    </location>
</feature>
<reference evidence="6 7" key="1">
    <citation type="journal article" date="2024" name="J. Plant Pathol.">
        <title>Sequence and assembly of the genome of Seiridium unicorne, isolate CBS 538.82, causal agent of cypress canker disease.</title>
        <authorList>
            <person name="Scali E."/>
            <person name="Rocca G.D."/>
            <person name="Danti R."/>
            <person name="Garbelotto M."/>
            <person name="Barberini S."/>
            <person name="Baroncelli R."/>
            <person name="Emiliani G."/>
        </authorList>
    </citation>
    <scope>NUCLEOTIDE SEQUENCE [LARGE SCALE GENOMIC DNA]</scope>
    <source>
        <strain evidence="6 7">BM-138-508</strain>
    </source>
</reference>
<comment type="subcellular location">
    <subcellularLocation>
        <location evidence="1">Membrane</location>
        <topology evidence="1">Multi-pass membrane protein</topology>
    </subcellularLocation>
</comment>
<dbReference type="PANTHER" id="PTHR42718:SF1">
    <property type="entry name" value="LOW AFFINITY AMMONIUM TRANSPORTER"/>
    <property type="match status" value="1"/>
</dbReference>
<keyword evidence="3 5" id="KW-1133">Transmembrane helix</keyword>
<feature type="transmembrane region" description="Helical" evidence="5">
    <location>
        <begin position="81"/>
        <end position="99"/>
    </location>
</feature>
<keyword evidence="4 5" id="KW-0472">Membrane</keyword>
<keyword evidence="2 5" id="KW-0812">Transmembrane</keyword>
<evidence type="ECO:0000256" key="4">
    <source>
        <dbReference type="ARBA" id="ARBA00023136"/>
    </source>
</evidence>
<feature type="transmembrane region" description="Helical" evidence="5">
    <location>
        <begin position="42"/>
        <end position="69"/>
    </location>
</feature>
<dbReference type="PANTHER" id="PTHR42718">
    <property type="entry name" value="MAJOR FACILITATOR SUPERFAMILY MULTIDRUG TRANSPORTER MFSC"/>
    <property type="match status" value="1"/>
</dbReference>
<dbReference type="SUPFAM" id="SSF103473">
    <property type="entry name" value="MFS general substrate transporter"/>
    <property type="match status" value="1"/>
</dbReference>
<name>A0ABR2VB05_9PEZI</name>
<evidence type="ECO:0000256" key="3">
    <source>
        <dbReference type="ARBA" id="ARBA00022989"/>
    </source>
</evidence>
<gene>
    <name evidence="6" type="ORF">SUNI508_13781</name>
</gene>
<dbReference type="InterPro" id="IPR036259">
    <property type="entry name" value="MFS_trans_sf"/>
</dbReference>
<dbReference type="EMBL" id="JARVKF010000047">
    <property type="protein sequence ID" value="KAK9424062.1"/>
    <property type="molecule type" value="Genomic_DNA"/>
</dbReference>
<organism evidence="6 7">
    <name type="scientific">Seiridium unicorne</name>
    <dbReference type="NCBI Taxonomy" id="138068"/>
    <lineage>
        <taxon>Eukaryota</taxon>
        <taxon>Fungi</taxon>
        <taxon>Dikarya</taxon>
        <taxon>Ascomycota</taxon>
        <taxon>Pezizomycotina</taxon>
        <taxon>Sordariomycetes</taxon>
        <taxon>Xylariomycetidae</taxon>
        <taxon>Amphisphaeriales</taxon>
        <taxon>Sporocadaceae</taxon>
        <taxon>Seiridium</taxon>
    </lineage>
</organism>
<evidence type="ECO:0000256" key="1">
    <source>
        <dbReference type="ARBA" id="ARBA00004141"/>
    </source>
</evidence>
<protein>
    <submittedName>
        <fullName evidence="6">MFS general substrate transporter</fullName>
    </submittedName>
</protein>
<keyword evidence="7" id="KW-1185">Reference proteome</keyword>
<dbReference type="InterPro" id="IPR011701">
    <property type="entry name" value="MFS"/>
</dbReference>
<sequence length="209" mass="22514">MTDRNINDPITLVTPNMPESTTHIQETSTSTPWKPKSLFNEIVLISTLCTSQLMTQAGLALSIAPAQIISSSFDSSSTGQLSWYAASYSLTVGTFILPAGRLGDVFGHRKVVIAGFLWSGLWCLIAGFSVWTSEQIFFDCCRAMQGIGSALLLPNSIAIRAGYTILGIGKICREAVVAMGILDFWNHMCDFGSIGMGRDSQGRRGGLGH</sequence>
<evidence type="ECO:0000313" key="7">
    <source>
        <dbReference type="Proteomes" id="UP001408356"/>
    </source>
</evidence>
<proteinExistence type="predicted"/>
<evidence type="ECO:0000256" key="5">
    <source>
        <dbReference type="SAM" id="Phobius"/>
    </source>
</evidence>
<comment type="caution">
    <text evidence="6">The sequence shown here is derived from an EMBL/GenBank/DDBJ whole genome shotgun (WGS) entry which is preliminary data.</text>
</comment>
<evidence type="ECO:0000256" key="2">
    <source>
        <dbReference type="ARBA" id="ARBA00022692"/>
    </source>
</evidence>
<dbReference type="Proteomes" id="UP001408356">
    <property type="component" value="Unassembled WGS sequence"/>
</dbReference>
<accession>A0ABR2VB05</accession>
<dbReference type="Pfam" id="PF07690">
    <property type="entry name" value="MFS_1"/>
    <property type="match status" value="1"/>
</dbReference>
<evidence type="ECO:0000313" key="6">
    <source>
        <dbReference type="EMBL" id="KAK9424062.1"/>
    </source>
</evidence>
<dbReference type="Gene3D" id="1.20.1250.20">
    <property type="entry name" value="MFS general substrate transporter like domains"/>
    <property type="match status" value="1"/>
</dbReference>